<dbReference type="AlphaFoldDB" id="A0A6A5S7V3"/>
<reference evidence="1" key="1">
    <citation type="journal article" date="2020" name="Stud. Mycol.">
        <title>101 Dothideomycetes genomes: a test case for predicting lifestyles and emergence of pathogens.</title>
        <authorList>
            <person name="Haridas S."/>
            <person name="Albert R."/>
            <person name="Binder M."/>
            <person name="Bloem J."/>
            <person name="Labutti K."/>
            <person name="Salamov A."/>
            <person name="Andreopoulos B."/>
            <person name="Baker S."/>
            <person name="Barry K."/>
            <person name="Bills G."/>
            <person name="Bluhm B."/>
            <person name="Cannon C."/>
            <person name="Castanera R."/>
            <person name="Culley D."/>
            <person name="Daum C."/>
            <person name="Ezra D."/>
            <person name="Gonzalez J."/>
            <person name="Henrissat B."/>
            <person name="Kuo A."/>
            <person name="Liang C."/>
            <person name="Lipzen A."/>
            <person name="Lutzoni F."/>
            <person name="Magnuson J."/>
            <person name="Mondo S."/>
            <person name="Nolan M."/>
            <person name="Ohm R."/>
            <person name="Pangilinan J."/>
            <person name="Park H.-J."/>
            <person name="Ramirez L."/>
            <person name="Alfaro M."/>
            <person name="Sun H."/>
            <person name="Tritt A."/>
            <person name="Yoshinaga Y."/>
            <person name="Zwiers L.-H."/>
            <person name="Turgeon B."/>
            <person name="Goodwin S."/>
            <person name="Spatafora J."/>
            <person name="Crous P."/>
            <person name="Grigoriev I."/>
        </authorList>
    </citation>
    <scope>NUCLEOTIDE SEQUENCE</scope>
    <source>
        <strain evidence="1">CBS 161.51</strain>
    </source>
</reference>
<accession>A0A6A5S7V3</accession>
<gene>
    <name evidence="1" type="ORF">EJ02DRAFT_515682</name>
</gene>
<dbReference type="EMBL" id="ML976176">
    <property type="protein sequence ID" value="KAF1936665.1"/>
    <property type="molecule type" value="Genomic_DNA"/>
</dbReference>
<dbReference type="OrthoDB" id="3939776at2759"/>
<sequence>MQATAASYCVQPNCRMSIKIAWHKIGDVVKEDQFFWSFISMSTLLTSTSVSTTFFSSFLPLICMSSHDFEPYHSRRCGFCGCLVNETKTGSYLAVSTKLGPATEHANMSFDQQSKHIRVDGSITSTSWTRFEYEFPSYYLIHAHCLQIFRDACPNSKVPLRYVIASASLVRQVDSRDCHRLSELDAAVIVANFNPAKFEVLNNLLYTLDTFSSFIQSVYKLPYELYESILTRCQLDLSLAITACVKPELFMQLSGQDVVRTRMTMCIQAASLLNPDTLQEVFTEKVVTLTENMKATFVMISGVEYLQNIGQESSNPKAIDFIIPRGQPKQLALRTNDVGLLNIAFGVDAKGNYNWIRPDTRKHDIVLDTRDFTAIRIVFDPVKCHMISTDLPGYKNSYPRPILPCALGNWAPLPTVSVDNSSLGLAGYIKASYIEFATLEKLYLLFDPSQVLIGIFTDMGKGRVEVRIERKAEIAVKLIRNWDRRPSLQIEDCEGRLFPVIKTPSIFQEISTQHCRGVWFAIFGDTFIFNVI</sequence>
<proteinExistence type="predicted"/>
<keyword evidence="2" id="KW-1185">Reference proteome</keyword>
<dbReference type="Proteomes" id="UP000800038">
    <property type="component" value="Unassembled WGS sequence"/>
</dbReference>
<evidence type="ECO:0000313" key="2">
    <source>
        <dbReference type="Proteomes" id="UP000800038"/>
    </source>
</evidence>
<organism evidence="1 2">
    <name type="scientific">Clathrospora elynae</name>
    <dbReference type="NCBI Taxonomy" id="706981"/>
    <lineage>
        <taxon>Eukaryota</taxon>
        <taxon>Fungi</taxon>
        <taxon>Dikarya</taxon>
        <taxon>Ascomycota</taxon>
        <taxon>Pezizomycotina</taxon>
        <taxon>Dothideomycetes</taxon>
        <taxon>Pleosporomycetidae</taxon>
        <taxon>Pleosporales</taxon>
        <taxon>Diademaceae</taxon>
        <taxon>Clathrospora</taxon>
    </lineage>
</organism>
<name>A0A6A5S7V3_9PLEO</name>
<evidence type="ECO:0000313" key="1">
    <source>
        <dbReference type="EMBL" id="KAF1936665.1"/>
    </source>
</evidence>
<protein>
    <submittedName>
        <fullName evidence="1">Uncharacterized protein</fullName>
    </submittedName>
</protein>